<evidence type="ECO:0008006" key="5">
    <source>
        <dbReference type="Google" id="ProtNLM"/>
    </source>
</evidence>
<keyword evidence="4" id="KW-1185">Reference proteome</keyword>
<dbReference type="OrthoDB" id="3032455at2759"/>
<keyword evidence="2" id="KW-0732">Signal</keyword>
<name>A0A0D0CW26_9AGAR</name>
<sequence>MPGDSLRLAVLVLIVCAAGSGASSSRFFNLLTDVFLWTSSPIAYASPTVIHSSPAGRRTSSKLRTATTSDPLASIDFYFPYKDLQDQIQTANILCPAPGSFYEKALSLITNNCPSDGTDDTPISPCCTQDMLTDLAGVANCIGDSDVSLTSQMQSATEDFIAQCQKAGVNGLSDPFSAASSSSTARPTSTSSVPISITSTTTSKSFSSSSFTTPALSPSLTDPTPIPLSSTTTNSAAPSSTSTSKPSSSALRTASLGSSSTIWCTSVAAVDFEALTESY</sequence>
<evidence type="ECO:0000313" key="3">
    <source>
        <dbReference type="EMBL" id="KIK63942.1"/>
    </source>
</evidence>
<reference evidence="3 4" key="1">
    <citation type="submission" date="2014-04" db="EMBL/GenBank/DDBJ databases">
        <title>Evolutionary Origins and Diversification of the Mycorrhizal Mutualists.</title>
        <authorList>
            <consortium name="DOE Joint Genome Institute"/>
            <consortium name="Mycorrhizal Genomics Consortium"/>
            <person name="Kohler A."/>
            <person name="Kuo A."/>
            <person name="Nagy L.G."/>
            <person name="Floudas D."/>
            <person name="Copeland A."/>
            <person name="Barry K.W."/>
            <person name="Cichocki N."/>
            <person name="Veneault-Fourrey C."/>
            <person name="LaButti K."/>
            <person name="Lindquist E.A."/>
            <person name="Lipzen A."/>
            <person name="Lundell T."/>
            <person name="Morin E."/>
            <person name="Murat C."/>
            <person name="Riley R."/>
            <person name="Ohm R."/>
            <person name="Sun H."/>
            <person name="Tunlid A."/>
            <person name="Henrissat B."/>
            <person name="Grigoriev I.V."/>
            <person name="Hibbett D.S."/>
            <person name="Martin F."/>
        </authorList>
    </citation>
    <scope>NUCLEOTIDE SEQUENCE [LARGE SCALE GENOMIC DNA]</scope>
    <source>
        <strain evidence="3 4">FD-317 M1</strain>
    </source>
</reference>
<accession>A0A0D0CW26</accession>
<gene>
    <name evidence="3" type="ORF">GYMLUDRAFT_241170</name>
</gene>
<dbReference type="Proteomes" id="UP000053593">
    <property type="component" value="Unassembled WGS sequence"/>
</dbReference>
<organism evidence="3 4">
    <name type="scientific">Collybiopsis luxurians FD-317 M1</name>
    <dbReference type="NCBI Taxonomy" id="944289"/>
    <lineage>
        <taxon>Eukaryota</taxon>
        <taxon>Fungi</taxon>
        <taxon>Dikarya</taxon>
        <taxon>Basidiomycota</taxon>
        <taxon>Agaricomycotina</taxon>
        <taxon>Agaricomycetes</taxon>
        <taxon>Agaricomycetidae</taxon>
        <taxon>Agaricales</taxon>
        <taxon>Marasmiineae</taxon>
        <taxon>Omphalotaceae</taxon>
        <taxon>Collybiopsis</taxon>
        <taxon>Collybiopsis luxurians</taxon>
    </lineage>
</organism>
<feature type="chain" id="PRO_5002208250" description="Extracellular membrane protein CFEM domain-containing protein" evidence="2">
    <location>
        <begin position="23"/>
        <end position="279"/>
    </location>
</feature>
<dbReference type="AlphaFoldDB" id="A0A0D0CW26"/>
<feature type="region of interest" description="Disordered" evidence="1">
    <location>
        <begin position="175"/>
        <end position="252"/>
    </location>
</feature>
<protein>
    <recommendedName>
        <fullName evidence="5">Extracellular membrane protein CFEM domain-containing protein</fullName>
    </recommendedName>
</protein>
<dbReference type="HOGENOM" id="CLU_997671_0_0_1"/>
<feature type="compositionally biased region" description="Low complexity" evidence="1">
    <location>
        <begin position="177"/>
        <end position="221"/>
    </location>
</feature>
<evidence type="ECO:0000313" key="4">
    <source>
        <dbReference type="Proteomes" id="UP000053593"/>
    </source>
</evidence>
<proteinExistence type="predicted"/>
<dbReference type="EMBL" id="KN834762">
    <property type="protein sequence ID" value="KIK63942.1"/>
    <property type="molecule type" value="Genomic_DNA"/>
</dbReference>
<evidence type="ECO:0000256" key="2">
    <source>
        <dbReference type="SAM" id="SignalP"/>
    </source>
</evidence>
<evidence type="ECO:0000256" key="1">
    <source>
        <dbReference type="SAM" id="MobiDB-lite"/>
    </source>
</evidence>
<feature type="signal peptide" evidence="2">
    <location>
        <begin position="1"/>
        <end position="22"/>
    </location>
</feature>
<feature type="compositionally biased region" description="Low complexity" evidence="1">
    <location>
        <begin position="229"/>
        <end position="250"/>
    </location>
</feature>